<protein>
    <submittedName>
        <fullName evidence="1">Uncharacterized protein</fullName>
    </submittedName>
</protein>
<dbReference type="RefSeq" id="WP_184307224.1">
    <property type="nucleotide sequence ID" value="NZ_JACHEN010000001.1"/>
</dbReference>
<sequence>MEVFLLYFLLFLLVAVLIAAIVGKIVAKKSGLVVLKKLICIEGLDINNVEYIVELYNEYLMFRHQERNVKLSLEKIENVALQSESEIINTNKGVLKRALVGGALLGPAGAVVGGMTGQNKVDKVYRNFLMISYRNNDSLNHIILKRSESDKTISKTAVDFELKAFADKIKSKIPNLSISTTKEL</sequence>
<name>A0A841KT72_9FIRM</name>
<dbReference type="AlphaFoldDB" id="A0A841KT72"/>
<accession>A0A841KT72</accession>
<reference evidence="1 2" key="1">
    <citation type="submission" date="2020-08" db="EMBL/GenBank/DDBJ databases">
        <title>Genomic Encyclopedia of Type Strains, Phase IV (KMG-IV): sequencing the most valuable type-strain genomes for metagenomic binning, comparative biology and taxonomic classification.</title>
        <authorList>
            <person name="Goeker M."/>
        </authorList>
    </citation>
    <scope>NUCLEOTIDE SEQUENCE [LARGE SCALE GENOMIC DNA]</scope>
    <source>
        <strain evidence="1 2">DSM 103526</strain>
    </source>
</reference>
<dbReference type="Proteomes" id="UP000579281">
    <property type="component" value="Unassembled WGS sequence"/>
</dbReference>
<gene>
    <name evidence="1" type="ORF">HNQ80_000181</name>
</gene>
<evidence type="ECO:0000313" key="1">
    <source>
        <dbReference type="EMBL" id="MBB6214112.1"/>
    </source>
</evidence>
<dbReference type="EMBL" id="JACHEN010000001">
    <property type="protein sequence ID" value="MBB6214112.1"/>
    <property type="molecule type" value="Genomic_DNA"/>
</dbReference>
<evidence type="ECO:0000313" key="2">
    <source>
        <dbReference type="Proteomes" id="UP000579281"/>
    </source>
</evidence>
<proteinExistence type="predicted"/>
<comment type="caution">
    <text evidence="1">The sequence shown here is derived from an EMBL/GenBank/DDBJ whole genome shotgun (WGS) entry which is preliminary data.</text>
</comment>
<organism evidence="1 2">
    <name type="scientific">Anaerosolibacter carboniphilus</name>
    <dbReference type="NCBI Taxonomy" id="1417629"/>
    <lineage>
        <taxon>Bacteria</taxon>
        <taxon>Bacillati</taxon>
        <taxon>Bacillota</taxon>
        <taxon>Clostridia</taxon>
        <taxon>Peptostreptococcales</taxon>
        <taxon>Thermotaleaceae</taxon>
        <taxon>Anaerosolibacter</taxon>
    </lineage>
</organism>
<keyword evidence="2" id="KW-1185">Reference proteome</keyword>